<dbReference type="EMBL" id="CP159925">
    <property type="protein sequence ID" value="XCO75001.1"/>
    <property type="molecule type" value="Genomic_DNA"/>
</dbReference>
<dbReference type="Proteomes" id="UP001387215">
    <property type="component" value="Unassembled WGS sequence"/>
</dbReference>
<reference evidence="2 4" key="1">
    <citation type="submission" date="2024-02" db="EMBL/GenBank/DDBJ databases">
        <title>Lysobacter Genome Sequencing and Mining.</title>
        <authorList>
            <person name="Bierman J."/>
            <person name="Walker M.C."/>
        </authorList>
    </citation>
    <scope>NUCLEOTIDE SEQUENCE [LARGE SCALE GENOMIC DNA]</scope>
    <source>
        <strain evidence="2 4">PB6250</strain>
    </source>
</reference>
<proteinExistence type="predicted"/>
<accession>A0AAU8MUY7</accession>
<name>A0AAU8MUY7_9GAMM</name>
<evidence type="ECO:0000256" key="1">
    <source>
        <dbReference type="SAM" id="Phobius"/>
    </source>
</evidence>
<keyword evidence="1" id="KW-0812">Transmembrane</keyword>
<feature type="transmembrane region" description="Helical" evidence="1">
    <location>
        <begin position="94"/>
        <end position="113"/>
    </location>
</feature>
<evidence type="ECO:0000313" key="4">
    <source>
        <dbReference type="Proteomes" id="UP001387215"/>
    </source>
</evidence>
<evidence type="ECO:0000313" key="3">
    <source>
        <dbReference type="EMBL" id="XCO75001.1"/>
    </source>
</evidence>
<organism evidence="3">
    <name type="scientific">Lysobacter firmicutimachus</name>
    <dbReference type="NCBI Taxonomy" id="1792846"/>
    <lineage>
        <taxon>Bacteria</taxon>
        <taxon>Pseudomonadati</taxon>
        <taxon>Pseudomonadota</taxon>
        <taxon>Gammaproteobacteria</taxon>
        <taxon>Lysobacterales</taxon>
        <taxon>Lysobacteraceae</taxon>
        <taxon>Lysobacter</taxon>
    </lineage>
</organism>
<feature type="transmembrane region" description="Helical" evidence="1">
    <location>
        <begin position="32"/>
        <end position="56"/>
    </location>
</feature>
<evidence type="ECO:0008006" key="5">
    <source>
        <dbReference type="Google" id="ProtNLM"/>
    </source>
</evidence>
<dbReference type="EMBL" id="JBANDL010000002">
    <property type="protein sequence ID" value="MEI2456077.1"/>
    <property type="molecule type" value="Genomic_DNA"/>
</dbReference>
<dbReference type="RefSeq" id="WP_222423764.1">
    <property type="nucleotide sequence ID" value="NZ_CP159925.1"/>
</dbReference>
<keyword evidence="1" id="KW-1133">Transmembrane helix</keyword>
<sequence length="121" mass="12832">MTDTLANPAPPRARKPRPALSWRYRGAVAARAFAAIVIGYFFAYASTALLSVALPFPRVDRVVAASLLSFFVWCGVAMYAFAARSAWRACWAPALATAVLLWAAKLCGAAALFPGSAVPPT</sequence>
<reference evidence="3" key="2">
    <citation type="submission" date="2024-06" db="EMBL/GenBank/DDBJ databases">
        <authorList>
            <person name="Li S."/>
        </authorList>
    </citation>
    <scope>NUCLEOTIDE SEQUENCE</scope>
    <source>
        <strain evidence="3">SR10</strain>
    </source>
</reference>
<protein>
    <recommendedName>
        <fullName evidence="5">DUF3649 domain-containing protein</fullName>
    </recommendedName>
</protein>
<dbReference type="AlphaFoldDB" id="A0AAU8MUY7"/>
<gene>
    <name evidence="3" type="ORF">ABU614_22065</name>
    <name evidence="2" type="ORF">V2J18_15525</name>
</gene>
<feature type="transmembrane region" description="Helical" evidence="1">
    <location>
        <begin position="62"/>
        <end position="82"/>
    </location>
</feature>
<evidence type="ECO:0000313" key="2">
    <source>
        <dbReference type="EMBL" id="MEI2456077.1"/>
    </source>
</evidence>
<keyword evidence="4" id="KW-1185">Reference proteome</keyword>
<keyword evidence="1" id="KW-0472">Membrane</keyword>